<evidence type="ECO:0000256" key="1">
    <source>
        <dbReference type="ARBA" id="ARBA00022723"/>
    </source>
</evidence>
<dbReference type="PROSITE" id="PS00636">
    <property type="entry name" value="DNAJ_1"/>
    <property type="match status" value="1"/>
</dbReference>
<feature type="zinc finger region" description="CR-type" evidence="6">
    <location>
        <begin position="211"/>
        <end position="293"/>
    </location>
</feature>
<dbReference type="SUPFAM" id="SSF46565">
    <property type="entry name" value="Chaperone J-domain"/>
    <property type="match status" value="1"/>
</dbReference>
<dbReference type="Gene3D" id="2.60.260.20">
    <property type="entry name" value="Urease metallochaperone UreE, N-terminal domain"/>
    <property type="match status" value="2"/>
</dbReference>
<dbReference type="Gene3D" id="2.10.230.10">
    <property type="entry name" value="Heat shock protein DnaJ, cysteine-rich domain"/>
    <property type="match status" value="1"/>
</dbReference>
<keyword evidence="1 6" id="KW-0479">Metal-binding</keyword>
<comment type="caution">
    <text evidence="9">The sequence shown here is derived from an EMBL/GenBank/DDBJ whole genome shotgun (WGS) entry which is preliminary data.</text>
</comment>
<dbReference type="GO" id="GO:0009408">
    <property type="term" value="P:response to heat"/>
    <property type="evidence" value="ECO:0007669"/>
    <property type="project" value="InterPro"/>
</dbReference>
<evidence type="ECO:0000313" key="10">
    <source>
        <dbReference type="Proteomes" id="UP001159364"/>
    </source>
</evidence>
<dbReference type="InterPro" id="IPR036410">
    <property type="entry name" value="HSP_DnaJ_Cys-rich_dom_sf"/>
</dbReference>
<organism evidence="9 10">
    <name type="scientific">Erythroxylum novogranatense</name>
    <dbReference type="NCBI Taxonomy" id="1862640"/>
    <lineage>
        <taxon>Eukaryota</taxon>
        <taxon>Viridiplantae</taxon>
        <taxon>Streptophyta</taxon>
        <taxon>Embryophyta</taxon>
        <taxon>Tracheophyta</taxon>
        <taxon>Spermatophyta</taxon>
        <taxon>Magnoliopsida</taxon>
        <taxon>eudicotyledons</taxon>
        <taxon>Gunneridae</taxon>
        <taxon>Pentapetalae</taxon>
        <taxon>rosids</taxon>
        <taxon>fabids</taxon>
        <taxon>Malpighiales</taxon>
        <taxon>Erythroxylaceae</taxon>
        <taxon>Erythroxylum</taxon>
    </lineage>
</organism>
<feature type="domain" description="CR-type" evidence="8">
    <location>
        <begin position="211"/>
        <end position="293"/>
    </location>
</feature>
<sequence length="468" mass="51557">MPIISLTPTVCFLPILDSAKERRIHGAISSSDFGSTSSNFLATSGGFLSINGISNNGKRKRHLDGAIKAAASANDYYSTLNVSRNATLHEIKSSYRKLARKYHPDLNKGPGAEDKFKEISAAYEVLSDDEKRSLYDRFGEGGLQAEYDQSSSGPLGVDPFEIYNAFFGGTDGFFGGRNEEGNINFNLRNMRNHDLDIRHELYLSFEESVFGAKREIEFSSFETCDNCSGSGAKSSHCIKLCADCGGKGGVMRTQKTPFGMISQVSTCLKCNGVGKIITDHCRSCGGNGKVRSKRSMKVVIPAGVDNGATMQIQGEGNFDKKRGVAGDLFIILRINEKHGIWRDGLNLYSKVNIDYTHAILGAVLKVETVEGLKDLQIPSGTQPGDTVTLSKMGVPDVNKPNIRGDHHFTVNVVIPKVIRSEDNFLHKRILFCWAYDNSYLFTRLYMCMLMPICQHIRVSNQILSLISL</sequence>
<dbReference type="CDD" id="cd10747">
    <property type="entry name" value="DnaJ_C"/>
    <property type="match status" value="1"/>
</dbReference>
<evidence type="ECO:0000256" key="6">
    <source>
        <dbReference type="PROSITE-ProRule" id="PRU00546"/>
    </source>
</evidence>
<dbReference type="InterPro" id="IPR008971">
    <property type="entry name" value="HSP40/DnaJ_pept-bd"/>
</dbReference>
<dbReference type="PANTHER" id="PTHR43096:SF26">
    <property type="entry name" value="CR-TYPE DOMAIN-CONTAINING PROTEIN"/>
    <property type="match status" value="1"/>
</dbReference>
<evidence type="ECO:0000256" key="3">
    <source>
        <dbReference type="ARBA" id="ARBA00022771"/>
    </source>
</evidence>
<keyword evidence="3 6" id="KW-0863">Zinc-finger</keyword>
<dbReference type="GO" id="GO:0009535">
    <property type="term" value="C:chloroplast thylakoid membrane"/>
    <property type="evidence" value="ECO:0007669"/>
    <property type="project" value="TreeGrafter"/>
</dbReference>
<dbReference type="PANTHER" id="PTHR43096">
    <property type="entry name" value="DNAJ HOMOLOG 1, MITOCHONDRIAL-RELATED"/>
    <property type="match status" value="1"/>
</dbReference>
<dbReference type="HAMAP" id="MF_01152">
    <property type="entry name" value="DnaJ"/>
    <property type="match status" value="1"/>
</dbReference>
<dbReference type="CDD" id="cd06257">
    <property type="entry name" value="DnaJ"/>
    <property type="match status" value="1"/>
</dbReference>
<dbReference type="InterPro" id="IPR012724">
    <property type="entry name" value="DnaJ"/>
</dbReference>
<dbReference type="GO" id="GO:0031072">
    <property type="term" value="F:heat shock protein binding"/>
    <property type="evidence" value="ECO:0007669"/>
    <property type="project" value="InterPro"/>
</dbReference>
<evidence type="ECO:0000259" key="8">
    <source>
        <dbReference type="PROSITE" id="PS51188"/>
    </source>
</evidence>
<keyword evidence="2" id="KW-0677">Repeat</keyword>
<dbReference type="InterPro" id="IPR036869">
    <property type="entry name" value="J_dom_sf"/>
</dbReference>
<keyword evidence="4 6" id="KW-0862">Zinc</keyword>
<gene>
    <name evidence="9" type="ORF">K2173_026365</name>
</gene>
<proteinExistence type="inferred from homology"/>
<dbReference type="Pfam" id="PF01556">
    <property type="entry name" value="DnaJ_C"/>
    <property type="match status" value="1"/>
</dbReference>
<dbReference type="Proteomes" id="UP001159364">
    <property type="component" value="Linkage Group LG10"/>
</dbReference>
<name>A0AAV8SP17_9ROSI</name>
<dbReference type="CDD" id="cd10719">
    <property type="entry name" value="DnaJ_zf"/>
    <property type="match status" value="1"/>
</dbReference>
<dbReference type="Pfam" id="PF00684">
    <property type="entry name" value="DnaJ_CXXCXGXG"/>
    <property type="match status" value="1"/>
</dbReference>
<dbReference type="GO" id="GO:0051082">
    <property type="term" value="F:unfolded protein binding"/>
    <property type="evidence" value="ECO:0007669"/>
    <property type="project" value="InterPro"/>
</dbReference>
<dbReference type="FunFam" id="2.10.230.10:FF:000002">
    <property type="entry name" value="Molecular chaperone DnaJ"/>
    <property type="match status" value="1"/>
</dbReference>
<dbReference type="SUPFAM" id="SSF57938">
    <property type="entry name" value="DnaJ/Hsp40 cysteine-rich domain"/>
    <property type="match status" value="1"/>
</dbReference>
<dbReference type="PROSITE" id="PS51188">
    <property type="entry name" value="ZF_CR"/>
    <property type="match status" value="1"/>
</dbReference>
<reference evidence="9 10" key="1">
    <citation type="submission" date="2021-09" db="EMBL/GenBank/DDBJ databases">
        <title>Genomic insights and catalytic innovation underlie evolution of tropane alkaloids biosynthesis.</title>
        <authorList>
            <person name="Wang Y.-J."/>
            <person name="Tian T."/>
            <person name="Huang J.-P."/>
            <person name="Huang S.-X."/>
        </authorList>
    </citation>
    <scope>NUCLEOTIDE SEQUENCE [LARGE SCALE GENOMIC DNA]</scope>
    <source>
        <strain evidence="9">KIB-2018</strain>
        <tissue evidence="9">Leaf</tissue>
    </source>
</reference>
<dbReference type="EMBL" id="JAIWQS010000010">
    <property type="protein sequence ID" value="KAJ8753689.1"/>
    <property type="molecule type" value="Genomic_DNA"/>
</dbReference>
<dbReference type="InterPro" id="IPR001623">
    <property type="entry name" value="DnaJ_domain"/>
</dbReference>
<keyword evidence="5" id="KW-0143">Chaperone</keyword>
<evidence type="ECO:0000259" key="7">
    <source>
        <dbReference type="PROSITE" id="PS50076"/>
    </source>
</evidence>
<evidence type="ECO:0000256" key="5">
    <source>
        <dbReference type="ARBA" id="ARBA00023186"/>
    </source>
</evidence>
<evidence type="ECO:0000256" key="4">
    <source>
        <dbReference type="ARBA" id="ARBA00022833"/>
    </source>
</evidence>
<dbReference type="Pfam" id="PF00226">
    <property type="entry name" value="DnaJ"/>
    <property type="match status" value="1"/>
</dbReference>
<protein>
    <submittedName>
        <fullName evidence="9">Uncharacterized protein</fullName>
    </submittedName>
</protein>
<evidence type="ECO:0000256" key="2">
    <source>
        <dbReference type="ARBA" id="ARBA00022737"/>
    </source>
</evidence>
<dbReference type="AlphaFoldDB" id="A0AAV8SP17"/>
<dbReference type="InterPro" id="IPR018253">
    <property type="entry name" value="DnaJ_domain_CS"/>
</dbReference>
<dbReference type="GO" id="GO:0042026">
    <property type="term" value="P:protein refolding"/>
    <property type="evidence" value="ECO:0007669"/>
    <property type="project" value="TreeGrafter"/>
</dbReference>
<evidence type="ECO:0000313" key="9">
    <source>
        <dbReference type="EMBL" id="KAJ8753689.1"/>
    </source>
</evidence>
<dbReference type="InterPro" id="IPR002939">
    <property type="entry name" value="DnaJ_C"/>
</dbReference>
<dbReference type="GO" id="GO:0008270">
    <property type="term" value="F:zinc ion binding"/>
    <property type="evidence" value="ECO:0007669"/>
    <property type="project" value="UniProtKB-KW"/>
</dbReference>
<dbReference type="Gene3D" id="1.10.287.110">
    <property type="entry name" value="DnaJ domain"/>
    <property type="match status" value="1"/>
</dbReference>
<feature type="domain" description="J" evidence="7">
    <location>
        <begin position="75"/>
        <end position="139"/>
    </location>
</feature>
<keyword evidence="10" id="KW-1185">Reference proteome</keyword>
<dbReference type="InterPro" id="IPR001305">
    <property type="entry name" value="HSP_DnaJ_Cys-rich_dom"/>
</dbReference>
<dbReference type="SUPFAM" id="SSF49493">
    <property type="entry name" value="HSP40/DnaJ peptide-binding domain"/>
    <property type="match status" value="2"/>
</dbReference>
<dbReference type="GO" id="GO:0005524">
    <property type="term" value="F:ATP binding"/>
    <property type="evidence" value="ECO:0007669"/>
    <property type="project" value="InterPro"/>
</dbReference>
<dbReference type="FunFam" id="1.10.287.110:FF:000037">
    <property type="entry name" value="Chaperone protein dnaJ A6 chloroplastic"/>
    <property type="match status" value="1"/>
</dbReference>
<accession>A0AAV8SP17</accession>
<dbReference type="PROSITE" id="PS50076">
    <property type="entry name" value="DNAJ_2"/>
    <property type="match status" value="1"/>
</dbReference>
<dbReference type="PRINTS" id="PR00625">
    <property type="entry name" value="JDOMAIN"/>
</dbReference>
<dbReference type="SMART" id="SM00271">
    <property type="entry name" value="DnaJ"/>
    <property type="match status" value="1"/>
</dbReference>